<dbReference type="PANTHER" id="PTHR23151:SF90">
    <property type="entry name" value="DIHYDROLIPOYLLYSINE-RESIDUE ACETYLTRANSFERASE COMPONENT OF PYRUVATE DEHYDROGENASE COMPLEX, MITOCHONDRIAL-RELATED"/>
    <property type="match status" value="1"/>
</dbReference>
<feature type="region of interest" description="Disordered" evidence="2">
    <location>
        <begin position="219"/>
        <end position="247"/>
    </location>
</feature>
<reference evidence="4" key="1">
    <citation type="submission" date="2020-11" db="EMBL/GenBank/DDBJ databases">
        <authorList>
            <consortium name="DOE Joint Genome Institute"/>
            <person name="Ahrendt S."/>
            <person name="Riley R."/>
            <person name="Andreopoulos W."/>
            <person name="Labutti K."/>
            <person name="Pangilinan J."/>
            <person name="Ruiz-Duenas F.J."/>
            <person name="Barrasa J.M."/>
            <person name="Sanchez-Garcia M."/>
            <person name="Camarero S."/>
            <person name="Miyauchi S."/>
            <person name="Serrano A."/>
            <person name="Linde D."/>
            <person name="Babiker R."/>
            <person name="Drula E."/>
            <person name="Ayuso-Fernandez I."/>
            <person name="Pacheco R."/>
            <person name="Padilla G."/>
            <person name="Ferreira P."/>
            <person name="Barriuso J."/>
            <person name="Kellner H."/>
            <person name="Castanera R."/>
            <person name="Alfaro M."/>
            <person name="Ramirez L."/>
            <person name="Pisabarro A.G."/>
            <person name="Kuo A."/>
            <person name="Tritt A."/>
            <person name="Lipzen A."/>
            <person name="He G."/>
            <person name="Yan M."/>
            <person name="Ng V."/>
            <person name="Cullen D."/>
            <person name="Martin F."/>
            <person name="Rosso M.-N."/>
            <person name="Henrissat B."/>
            <person name="Hibbett D."/>
            <person name="Martinez A.T."/>
            <person name="Grigoriev I.V."/>
        </authorList>
    </citation>
    <scope>NUCLEOTIDE SEQUENCE</scope>
    <source>
        <strain evidence="4">CBS 247.69</strain>
    </source>
</reference>
<dbReference type="GO" id="GO:0006086">
    <property type="term" value="P:pyruvate decarboxylation to acetyl-CoA"/>
    <property type="evidence" value="ECO:0007669"/>
    <property type="project" value="InterPro"/>
</dbReference>
<dbReference type="CDD" id="cd06849">
    <property type="entry name" value="lipoyl_domain"/>
    <property type="match status" value="1"/>
</dbReference>
<dbReference type="Proteomes" id="UP000807353">
    <property type="component" value="Unassembled WGS sequence"/>
</dbReference>
<evidence type="ECO:0000313" key="5">
    <source>
        <dbReference type="Proteomes" id="UP000807353"/>
    </source>
</evidence>
<dbReference type="FunFam" id="2.40.50.100:FF:000010">
    <property type="entry name" value="Acetyltransferase component of pyruvate dehydrogenase complex"/>
    <property type="match status" value="1"/>
</dbReference>
<dbReference type="GO" id="GO:0004742">
    <property type="term" value="F:dihydrolipoyllysine-residue acetyltransferase activity"/>
    <property type="evidence" value="ECO:0007669"/>
    <property type="project" value="TreeGrafter"/>
</dbReference>
<gene>
    <name evidence="4" type="ORF">BDZ94DRAFT_1187556</name>
</gene>
<evidence type="ECO:0000256" key="1">
    <source>
        <dbReference type="ARBA" id="ARBA00022823"/>
    </source>
</evidence>
<feature type="compositionally biased region" description="Basic and acidic residues" evidence="2">
    <location>
        <begin position="237"/>
        <end position="247"/>
    </location>
</feature>
<dbReference type="PANTHER" id="PTHR23151">
    <property type="entry name" value="DIHYDROLIPOAMIDE ACETYL/SUCCINYL-TRANSFERASE-RELATED"/>
    <property type="match status" value="1"/>
</dbReference>
<dbReference type="EMBL" id="MU150242">
    <property type="protein sequence ID" value="KAF9466252.1"/>
    <property type="molecule type" value="Genomic_DNA"/>
</dbReference>
<dbReference type="SUPFAM" id="SSF51230">
    <property type="entry name" value="Single hybrid motif"/>
    <property type="match status" value="1"/>
</dbReference>
<dbReference type="InterPro" id="IPR000089">
    <property type="entry name" value="Biotin_lipoyl"/>
</dbReference>
<name>A0A9P6CHI7_9AGAR</name>
<keyword evidence="1" id="KW-0450">Lipoyl</keyword>
<proteinExistence type="predicted"/>
<dbReference type="AlphaFoldDB" id="A0A9P6CHI7"/>
<sequence length="247" mass="27072">MNTVALNSLSKSTTRSPLFAGAQSITSQARKRWLHQSPARQAIIMPAMSPFMTEGTITRWKKREGESFAVGDVLLQIESDIATIDVEAQNPGILGKILTPDGTTNVPVEQVIALVVKDTRDLADMPVYDAAPLSYNPLSSPTIPRGVPSPLRVEKFNQPLTSPARRSPSLFEKQMMGHSLHLTHARGISMRHARGQHLNIVPPSPQIDIQVPFPSITLPTSRVQMSRPKTALGTDPPDEKLVRDQPI</sequence>
<feature type="domain" description="Lipoyl-binding" evidence="3">
    <location>
        <begin position="40"/>
        <end position="116"/>
    </location>
</feature>
<accession>A0A9P6CHI7</accession>
<evidence type="ECO:0000256" key="2">
    <source>
        <dbReference type="SAM" id="MobiDB-lite"/>
    </source>
</evidence>
<dbReference type="InterPro" id="IPR045257">
    <property type="entry name" value="E2/Pdx1"/>
</dbReference>
<protein>
    <submittedName>
        <fullName evidence="4">Single hybrid motif-containing protein</fullName>
    </submittedName>
</protein>
<dbReference type="PROSITE" id="PS50968">
    <property type="entry name" value="BIOTINYL_LIPOYL"/>
    <property type="match status" value="1"/>
</dbReference>
<keyword evidence="5" id="KW-1185">Reference proteome</keyword>
<comment type="caution">
    <text evidence="4">The sequence shown here is derived from an EMBL/GenBank/DDBJ whole genome shotgun (WGS) entry which is preliminary data.</text>
</comment>
<dbReference type="OrthoDB" id="537444at2759"/>
<evidence type="ECO:0000313" key="4">
    <source>
        <dbReference type="EMBL" id="KAF9466252.1"/>
    </source>
</evidence>
<dbReference type="Pfam" id="PF00364">
    <property type="entry name" value="Biotin_lipoyl"/>
    <property type="match status" value="1"/>
</dbReference>
<dbReference type="Gene3D" id="2.40.50.100">
    <property type="match status" value="1"/>
</dbReference>
<organism evidence="4 5">
    <name type="scientific">Collybia nuda</name>
    <dbReference type="NCBI Taxonomy" id="64659"/>
    <lineage>
        <taxon>Eukaryota</taxon>
        <taxon>Fungi</taxon>
        <taxon>Dikarya</taxon>
        <taxon>Basidiomycota</taxon>
        <taxon>Agaricomycotina</taxon>
        <taxon>Agaricomycetes</taxon>
        <taxon>Agaricomycetidae</taxon>
        <taxon>Agaricales</taxon>
        <taxon>Tricholomatineae</taxon>
        <taxon>Clitocybaceae</taxon>
        <taxon>Collybia</taxon>
    </lineage>
</organism>
<dbReference type="InterPro" id="IPR011053">
    <property type="entry name" value="Single_hybrid_motif"/>
</dbReference>
<dbReference type="GO" id="GO:0045254">
    <property type="term" value="C:pyruvate dehydrogenase complex"/>
    <property type="evidence" value="ECO:0007669"/>
    <property type="project" value="InterPro"/>
</dbReference>
<evidence type="ECO:0000259" key="3">
    <source>
        <dbReference type="PROSITE" id="PS50968"/>
    </source>
</evidence>